<dbReference type="EMBL" id="QPJC01000003">
    <property type="protein sequence ID" value="RCW45043.1"/>
    <property type="molecule type" value="Genomic_DNA"/>
</dbReference>
<feature type="compositionally biased region" description="Polar residues" evidence="1">
    <location>
        <begin position="23"/>
        <end position="34"/>
    </location>
</feature>
<evidence type="ECO:0000313" key="2">
    <source>
        <dbReference type="EMBL" id="RCW45043.1"/>
    </source>
</evidence>
<proteinExistence type="predicted"/>
<keyword evidence="3" id="KW-1185">Reference proteome</keyword>
<evidence type="ECO:0000256" key="1">
    <source>
        <dbReference type="SAM" id="MobiDB-lite"/>
    </source>
</evidence>
<evidence type="ECO:0000313" key="3">
    <source>
        <dbReference type="Proteomes" id="UP000253495"/>
    </source>
</evidence>
<name>A0A368VV32_9ACTN</name>
<gene>
    <name evidence="2" type="ORF">DFQ14_1034</name>
</gene>
<feature type="region of interest" description="Disordered" evidence="1">
    <location>
        <begin position="1"/>
        <end position="41"/>
    </location>
</feature>
<dbReference type="Proteomes" id="UP000253495">
    <property type="component" value="Unassembled WGS sequence"/>
</dbReference>
<protein>
    <submittedName>
        <fullName evidence="2">Uncharacterized protein</fullName>
    </submittedName>
</protein>
<accession>A0A368VV32</accession>
<dbReference type="AlphaFoldDB" id="A0A368VV32"/>
<comment type="caution">
    <text evidence="2">The sequence shown here is derived from an EMBL/GenBank/DDBJ whole genome shotgun (WGS) entry which is preliminary data.</text>
</comment>
<sequence>MRRNTGALADSCSGLAHHRNPACSGTRTPESGRTGNVDRCGEAELRTGQALAGGRSTSWLR</sequence>
<reference evidence="2 3" key="1">
    <citation type="submission" date="2018-07" db="EMBL/GenBank/DDBJ databases">
        <title>Genomic Encyclopedia of Type Strains, Phase III (KMG-III): the genomes of soil and plant-associated and newly described type strains.</title>
        <authorList>
            <person name="Whitman W."/>
        </authorList>
    </citation>
    <scope>NUCLEOTIDE SEQUENCE [LARGE SCALE GENOMIC DNA]</scope>
    <source>
        <strain evidence="2 3">CECT 8575</strain>
    </source>
</reference>
<organism evidence="2 3">
    <name type="scientific">Halopolyspora algeriensis</name>
    <dbReference type="NCBI Taxonomy" id="1500506"/>
    <lineage>
        <taxon>Bacteria</taxon>
        <taxon>Bacillati</taxon>
        <taxon>Actinomycetota</taxon>
        <taxon>Actinomycetes</taxon>
        <taxon>Actinomycetes incertae sedis</taxon>
        <taxon>Halopolyspora</taxon>
    </lineage>
</organism>